<dbReference type="Pfam" id="PF16197">
    <property type="entry name" value="KAsynt_C_assoc"/>
    <property type="match status" value="1"/>
</dbReference>
<keyword evidence="5" id="KW-0808">Transferase</keyword>
<dbReference type="Pfam" id="PF07993">
    <property type="entry name" value="NAD_binding_4"/>
    <property type="match status" value="1"/>
</dbReference>
<keyword evidence="2" id="KW-0597">Phosphoprotein</keyword>
<evidence type="ECO:0000259" key="12">
    <source>
        <dbReference type="PROSITE" id="PS52004"/>
    </source>
</evidence>
<dbReference type="Gene3D" id="1.10.1200.10">
    <property type="entry name" value="ACP-like"/>
    <property type="match status" value="2"/>
</dbReference>
<dbReference type="InterPro" id="IPR001227">
    <property type="entry name" value="Ac_transferase_dom_sf"/>
</dbReference>
<dbReference type="InterPro" id="IPR049552">
    <property type="entry name" value="PKS_DH_N"/>
</dbReference>
<dbReference type="InterPro" id="IPR045851">
    <property type="entry name" value="AMP-bd_C_sf"/>
</dbReference>
<dbReference type="Gene3D" id="3.10.129.110">
    <property type="entry name" value="Polyketide synthase dehydratase"/>
    <property type="match status" value="1"/>
</dbReference>
<keyword evidence="4" id="KW-0489">Methyltransferase</keyword>
<dbReference type="Gene3D" id="3.40.366.10">
    <property type="entry name" value="Malonyl-Coenzyme A Acyl Carrier Protein, domain 2"/>
    <property type="match status" value="1"/>
</dbReference>
<dbReference type="GO" id="GO:0008168">
    <property type="term" value="F:methyltransferase activity"/>
    <property type="evidence" value="ECO:0007669"/>
    <property type="project" value="UniProtKB-KW"/>
</dbReference>
<dbReference type="InterPro" id="IPR010071">
    <property type="entry name" value="AA_adenyl_dom"/>
</dbReference>
<dbReference type="PROSITE" id="PS52004">
    <property type="entry name" value="KS3_2"/>
    <property type="match status" value="1"/>
</dbReference>
<dbReference type="SMART" id="SM00826">
    <property type="entry name" value="PKS_DH"/>
    <property type="match status" value="1"/>
</dbReference>
<evidence type="ECO:0000256" key="5">
    <source>
        <dbReference type="ARBA" id="ARBA00022679"/>
    </source>
</evidence>
<feature type="active site" description="Proton acceptor; for dehydratase activity" evidence="10">
    <location>
        <position position="961"/>
    </location>
</feature>
<dbReference type="SUPFAM" id="SSF53901">
    <property type="entry name" value="Thiolase-like"/>
    <property type="match status" value="1"/>
</dbReference>
<dbReference type="SMART" id="SM00823">
    <property type="entry name" value="PKS_PP"/>
    <property type="match status" value="2"/>
</dbReference>
<dbReference type="InterPro" id="IPR042104">
    <property type="entry name" value="PKS_dehydratase_sf"/>
</dbReference>
<evidence type="ECO:0000256" key="8">
    <source>
        <dbReference type="ARBA" id="ARBA00023268"/>
    </source>
</evidence>
<dbReference type="InterPro" id="IPR014031">
    <property type="entry name" value="Ketoacyl_synth_C"/>
</dbReference>
<dbReference type="Pfam" id="PF00550">
    <property type="entry name" value="PP-binding"/>
    <property type="match status" value="1"/>
</dbReference>
<dbReference type="SUPFAM" id="SSF52777">
    <property type="entry name" value="CoA-dependent acyltransferases"/>
    <property type="match status" value="2"/>
</dbReference>
<dbReference type="InterPro" id="IPR036736">
    <property type="entry name" value="ACP-like_sf"/>
</dbReference>
<dbReference type="Gene3D" id="3.30.559.10">
    <property type="entry name" value="Chloramphenicol acetyltransferase-like domain"/>
    <property type="match status" value="1"/>
</dbReference>
<comment type="caution">
    <text evidence="14">The sequence shown here is derived from an EMBL/GenBank/DDBJ whole genome shotgun (WGS) entry which is preliminary data.</text>
</comment>
<dbReference type="InterPro" id="IPR049551">
    <property type="entry name" value="PKS_DH_C"/>
</dbReference>
<evidence type="ECO:0000313" key="15">
    <source>
        <dbReference type="Proteomes" id="UP000076881"/>
    </source>
</evidence>
<dbReference type="InterPro" id="IPR042099">
    <property type="entry name" value="ANL_N_sf"/>
</dbReference>
<dbReference type="Pfam" id="PF02801">
    <property type="entry name" value="Ketoacyl-synt_C"/>
    <property type="match status" value="1"/>
</dbReference>
<protein>
    <submittedName>
        <fullName evidence="14">Beta-ketoacyl synthase</fullName>
    </submittedName>
</protein>
<evidence type="ECO:0000256" key="1">
    <source>
        <dbReference type="ARBA" id="ARBA00022450"/>
    </source>
</evidence>
<comment type="similarity">
    <text evidence="9">In the C-terminal section; belongs to the NRP synthetase family.</text>
</comment>
<name>A0A162K976_CORDF</name>
<dbReference type="Gene3D" id="3.90.180.10">
    <property type="entry name" value="Medium-chain alcohol dehydrogenases, catalytic domain"/>
    <property type="match status" value="1"/>
</dbReference>
<dbReference type="InterPro" id="IPR023213">
    <property type="entry name" value="CAT-like_dom_sf"/>
</dbReference>
<dbReference type="SUPFAM" id="SSF55048">
    <property type="entry name" value="Probable ACP-binding domain of malonyl-CoA ACP transacylase"/>
    <property type="match status" value="1"/>
</dbReference>
<dbReference type="InterPro" id="IPR036291">
    <property type="entry name" value="NAD(P)-bd_dom_sf"/>
</dbReference>
<dbReference type="Pfam" id="PF23297">
    <property type="entry name" value="ACP_SdgA_C"/>
    <property type="match status" value="1"/>
</dbReference>
<dbReference type="InterPro" id="IPR057326">
    <property type="entry name" value="KR_dom"/>
</dbReference>
<dbReference type="Pfam" id="PF00698">
    <property type="entry name" value="Acyl_transf_1"/>
    <property type="match status" value="1"/>
</dbReference>
<dbReference type="CDD" id="cd05930">
    <property type="entry name" value="A_NRPS"/>
    <property type="match status" value="1"/>
</dbReference>
<dbReference type="GO" id="GO:0016874">
    <property type="term" value="F:ligase activity"/>
    <property type="evidence" value="ECO:0007669"/>
    <property type="project" value="UniProtKB-KW"/>
</dbReference>
<dbReference type="SUPFAM" id="SSF56801">
    <property type="entry name" value="Acetyl-CoA synthetase-like"/>
    <property type="match status" value="1"/>
</dbReference>
<dbReference type="PROSITE" id="PS50075">
    <property type="entry name" value="CARRIER"/>
    <property type="match status" value="2"/>
</dbReference>
<dbReference type="InterPro" id="IPR020845">
    <property type="entry name" value="AMP-binding_CS"/>
</dbReference>
<dbReference type="InterPro" id="IPR020806">
    <property type="entry name" value="PKS_PP-bd"/>
</dbReference>
<dbReference type="InterPro" id="IPR001242">
    <property type="entry name" value="Condensation_dom"/>
</dbReference>
<feature type="domain" description="Ketosynthase family 3 (KS3)" evidence="12">
    <location>
        <begin position="11"/>
        <end position="435"/>
    </location>
</feature>
<dbReference type="SMART" id="SM00822">
    <property type="entry name" value="PKS_KR"/>
    <property type="match status" value="1"/>
</dbReference>
<dbReference type="InterPro" id="IPR016036">
    <property type="entry name" value="Malonyl_transacylase_ACP-bd"/>
</dbReference>
<evidence type="ECO:0000259" key="13">
    <source>
        <dbReference type="PROSITE" id="PS52019"/>
    </source>
</evidence>
<dbReference type="EMBL" id="AZHF01000002">
    <property type="protein sequence ID" value="OAA78753.1"/>
    <property type="molecule type" value="Genomic_DNA"/>
</dbReference>
<dbReference type="SMART" id="SM00827">
    <property type="entry name" value="PKS_AT"/>
    <property type="match status" value="1"/>
</dbReference>
<evidence type="ECO:0000256" key="10">
    <source>
        <dbReference type="PROSITE-ProRule" id="PRU01363"/>
    </source>
</evidence>
<dbReference type="InterPro" id="IPR013120">
    <property type="entry name" value="FAR_NAD-bd"/>
</dbReference>
<dbReference type="Gene3D" id="3.30.70.3290">
    <property type="match status" value="1"/>
</dbReference>
<dbReference type="GO" id="GO:0044550">
    <property type="term" value="P:secondary metabolite biosynthetic process"/>
    <property type="evidence" value="ECO:0007669"/>
    <property type="project" value="UniProtKB-ARBA"/>
</dbReference>
<dbReference type="PROSITE" id="PS00606">
    <property type="entry name" value="KS3_1"/>
    <property type="match status" value="1"/>
</dbReference>
<evidence type="ECO:0000256" key="4">
    <source>
        <dbReference type="ARBA" id="ARBA00022603"/>
    </source>
</evidence>
<feature type="domain" description="Carrier" evidence="11">
    <location>
        <begin position="3275"/>
        <end position="3350"/>
    </location>
</feature>
<dbReference type="InterPro" id="IPR016039">
    <property type="entry name" value="Thiolase-like"/>
</dbReference>
<dbReference type="SMART" id="SM00829">
    <property type="entry name" value="PKS_ER"/>
    <property type="match status" value="1"/>
</dbReference>
<keyword evidence="15" id="KW-1185">Reference proteome</keyword>
<dbReference type="InterPro" id="IPR009081">
    <property type="entry name" value="PP-bd_ACP"/>
</dbReference>
<dbReference type="SUPFAM" id="SSF52151">
    <property type="entry name" value="FabD/lysophospholipase-like"/>
    <property type="match status" value="1"/>
</dbReference>
<dbReference type="NCBIfam" id="TIGR01733">
    <property type="entry name" value="AA-adenyl-dom"/>
    <property type="match status" value="1"/>
</dbReference>
<dbReference type="Gene3D" id="3.40.50.12780">
    <property type="entry name" value="N-terminal domain of ligase-like"/>
    <property type="match status" value="1"/>
</dbReference>
<dbReference type="FunFam" id="3.40.47.10:FF:000019">
    <property type="entry name" value="Polyketide synthase type I"/>
    <property type="match status" value="1"/>
</dbReference>
<dbReference type="Pfam" id="PF08659">
    <property type="entry name" value="KR"/>
    <property type="match status" value="1"/>
</dbReference>
<dbReference type="SMART" id="SM00825">
    <property type="entry name" value="PKS_KS"/>
    <property type="match status" value="1"/>
</dbReference>
<evidence type="ECO:0000256" key="7">
    <source>
        <dbReference type="ARBA" id="ARBA00023002"/>
    </source>
</evidence>
<keyword evidence="7" id="KW-0560">Oxidoreductase</keyword>
<dbReference type="InterPro" id="IPR014043">
    <property type="entry name" value="Acyl_transferase_dom"/>
</dbReference>
<feature type="region of interest" description="C-terminal hotdog fold" evidence="10">
    <location>
        <begin position="1079"/>
        <end position="1239"/>
    </location>
</feature>
<dbReference type="GO" id="GO:0004315">
    <property type="term" value="F:3-oxoacyl-[acyl-carrier-protein] synthase activity"/>
    <property type="evidence" value="ECO:0007669"/>
    <property type="project" value="InterPro"/>
</dbReference>
<proteinExistence type="inferred from homology"/>
<dbReference type="STRING" id="1081108.A0A162K976"/>
<feature type="domain" description="PKS/mFAS DH" evidence="13">
    <location>
        <begin position="929"/>
        <end position="1239"/>
    </location>
</feature>
<dbReference type="PROSITE" id="PS52019">
    <property type="entry name" value="PKS_MFAS_DH"/>
    <property type="match status" value="1"/>
</dbReference>
<dbReference type="Pfam" id="PF00668">
    <property type="entry name" value="Condensation"/>
    <property type="match status" value="1"/>
</dbReference>
<reference evidence="14 15" key="1">
    <citation type="journal article" date="2016" name="Genome Biol. Evol.">
        <title>Divergent and convergent evolution of fungal pathogenicity.</title>
        <authorList>
            <person name="Shang Y."/>
            <person name="Xiao G."/>
            <person name="Zheng P."/>
            <person name="Cen K."/>
            <person name="Zhan S."/>
            <person name="Wang C."/>
        </authorList>
    </citation>
    <scope>NUCLEOTIDE SEQUENCE [LARGE SCALE GENOMIC DNA]</scope>
    <source>
        <strain evidence="14 15">RCEF 1005</strain>
    </source>
</reference>
<dbReference type="OrthoDB" id="329835at2759"/>
<dbReference type="Pfam" id="PF14765">
    <property type="entry name" value="PS-DH"/>
    <property type="match status" value="1"/>
</dbReference>
<dbReference type="GO" id="GO:0006633">
    <property type="term" value="P:fatty acid biosynthetic process"/>
    <property type="evidence" value="ECO:0007669"/>
    <property type="project" value="InterPro"/>
</dbReference>
<organism evidence="14 15">
    <name type="scientific">Akanthomyces lecanii RCEF 1005</name>
    <dbReference type="NCBI Taxonomy" id="1081108"/>
    <lineage>
        <taxon>Eukaryota</taxon>
        <taxon>Fungi</taxon>
        <taxon>Dikarya</taxon>
        <taxon>Ascomycota</taxon>
        <taxon>Pezizomycotina</taxon>
        <taxon>Sordariomycetes</taxon>
        <taxon>Hypocreomycetidae</taxon>
        <taxon>Hypocreales</taxon>
        <taxon>Cordycipitaceae</taxon>
        <taxon>Akanthomyces</taxon>
        <taxon>Cordyceps confragosa</taxon>
    </lineage>
</organism>
<dbReference type="CDD" id="cd00833">
    <property type="entry name" value="PKS"/>
    <property type="match status" value="1"/>
</dbReference>
<dbReference type="InterPro" id="IPR000873">
    <property type="entry name" value="AMP-dep_synth/lig_dom"/>
</dbReference>
<dbReference type="GO" id="GO:0004312">
    <property type="term" value="F:fatty acid synthase activity"/>
    <property type="evidence" value="ECO:0007669"/>
    <property type="project" value="TreeGrafter"/>
</dbReference>
<dbReference type="InterPro" id="IPR014030">
    <property type="entry name" value="Ketoacyl_synth_N"/>
</dbReference>
<dbReference type="FunFam" id="3.40.366.10:FF:000002">
    <property type="entry name" value="Probable polyketide synthase 2"/>
    <property type="match status" value="1"/>
</dbReference>
<evidence type="ECO:0000256" key="9">
    <source>
        <dbReference type="ARBA" id="ARBA00029443"/>
    </source>
</evidence>
<feature type="region of interest" description="N-terminal hotdog fold" evidence="10">
    <location>
        <begin position="929"/>
        <end position="1061"/>
    </location>
</feature>
<dbReference type="SUPFAM" id="SSF51735">
    <property type="entry name" value="NAD(P)-binding Rossmann-fold domains"/>
    <property type="match status" value="3"/>
</dbReference>
<dbReference type="GO" id="GO:0005886">
    <property type="term" value="C:plasma membrane"/>
    <property type="evidence" value="ECO:0007669"/>
    <property type="project" value="TreeGrafter"/>
</dbReference>
<gene>
    <name evidence="14" type="ORF">LEL_02239</name>
</gene>
<dbReference type="InterPro" id="IPR049900">
    <property type="entry name" value="PKS_mFAS_DH"/>
</dbReference>
<feature type="active site" description="Proton donor; for dehydratase activity" evidence="10">
    <location>
        <position position="1145"/>
    </location>
</feature>
<dbReference type="GO" id="GO:0031177">
    <property type="term" value="F:phosphopantetheine binding"/>
    <property type="evidence" value="ECO:0007669"/>
    <property type="project" value="InterPro"/>
</dbReference>
<dbReference type="InterPro" id="IPR020843">
    <property type="entry name" value="ER"/>
</dbReference>
<feature type="domain" description="Carrier" evidence="11">
    <location>
        <begin position="2139"/>
        <end position="2216"/>
    </location>
</feature>
<dbReference type="InterPro" id="IPR020807">
    <property type="entry name" value="PKS_DH"/>
</dbReference>
<dbReference type="InterPro" id="IPR050091">
    <property type="entry name" value="PKS_NRPS_Biosynth_Enz"/>
</dbReference>
<keyword evidence="6" id="KW-0677">Repeat</keyword>
<evidence type="ECO:0000256" key="2">
    <source>
        <dbReference type="ARBA" id="ARBA00022553"/>
    </source>
</evidence>
<dbReference type="PROSITE" id="PS00455">
    <property type="entry name" value="AMP_BINDING"/>
    <property type="match status" value="1"/>
</dbReference>
<evidence type="ECO:0000256" key="3">
    <source>
        <dbReference type="ARBA" id="ARBA00022598"/>
    </source>
</evidence>
<dbReference type="GO" id="GO:0016491">
    <property type="term" value="F:oxidoreductase activity"/>
    <property type="evidence" value="ECO:0007669"/>
    <property type="project" value="UniProtKB-KW"/>
</dbReference>
<keyword evidence="8" id="KW-0511">Multifunctional enzyme</keyword>
<evidence type="ECO:0000256" key="6">
    <source>
        <dbReference type="ARBA" id="ARBA00022737"/>
    </source>
</evidence>
<keyword evidence="3" id="KW-0436">Ligase</keyword>
<evidence type="ECO:0000313" key="14">
    <source>
        <dbReference type="EMBL" id="OAA78753.1"/>
    </source>
</evidence>
<dbReference type="GO" id="GO:0032259">
    <property type="term" value="P:methylation"/>
    <property type="evidence" value="ECO:0007669"/>
    <property type="project" value="UniProtKB-KW"/>
</dbReference>
<dbReference type="InterPro" id="IPR013968">
    <property type="entry name" value="PKS_KR"/>
</dbReference>
<dbReference type="Gene3D" id="3.40.50.720">
    <property type="entry name" value="NAD(P)-binding Rossmann-like Domain"/>
    <property type="match status" value="3"/>
</dbReference>
<dbReference type="InterPro" id="IPR018201">
    <property type="entry name" value="Ketoacyl_synth_AS"/>
</dbReference>
<dbReference type="Proteomes" id="UP000076881">
    <property type="component" value="Unassembled WGS sequence"/>
</dbReference>
<dbReference type="Gene3D" id="3.30.300.30">
    <property type="match status" value="1"/>
</dbReference>
<dbReference type="GO" id="GO:0005737">
    <property type="term" value="C:cytoplasm"/>
    <property type="evidence" value="ECO:0007669"/>
    <property type="project" value="TreeGrafter"/>
</dbReference>
<dbReference type="InterPro" id="IPR020841">
    <property type="entry name" value="PKS_Beta-ketoAc_synthase_dom"/>
</dbReference>
<evidence type="ECO:0000259" key="11">
    <source>
        <dbReference type="PROSITE" id="PS50075"/>
    </source>
</evidence>
<dbReference type="PANTHER" id="PTHR43775">
    <property type="entry name" value="FATTY ACID SYNTHASE"/>
    <property type="match status" value="1"/>
</dbReference>
<dbReference type="Pfam" id="PF00501">
    <property type="entry name" value="AMP-binding"/>
    <property type="match status" value="1"/>
</dbReference>
<dbReference type="SUPFAM" id="SSF47336">
    <property type="entry name" value="ACP-like"/>
    <property type="match status" value="2"/>
</dbReference>
<accession>A0A162K976</accession>
<dbReference type="Gene3D" id="3.30.559.30">
    <property type="entry name" value="Nonribosomal peptide synthetase, condensation domain"/>
    <property type="match status" value="1"/>
</dbReference>
<dbReference type="InterPro" id="IPR016035">
    <property type="entry name" value="Acyl_Trfase/lysoPLipase"/>
</dbReference>
<dbReference type="PANTHER" id="PTHR43775:SF29">
    <property type="entry name" value="ASPERFURANONE POLYKETIDE SYNTHASE AFOG-RELATED"/>
    <property type="match status" value="1"/>
</dbReference>
<dbReference type="InterPro" id="IPR032821">
    <property type="entry name" value="PKS_assoc"/>
</dbReference>
<sequence length="3788" mass="416730">MSEMKRSPDTQDRSVIVGAACRVPGATNLHELWDLLNSKRDVQTKMPSNRYNADAFYHPEGANKSTSNAMLGYYLDQPLDQFDAAFFNISGKEAEAMDPQQRLLLEVVYEALENAGVTLEEIRGTNTAVYAGSFTYDYQSMTNRDLAQYPKYTVTGTDANAILANRISYVFDLHGPSVQVDTACSSSLTAFHLGVQSLQTGESDMAIVCGTALHFDPTIFITMAEFGMLSTDGRCRHFDASGSGYVRGDGVCAVVLKRQRAAELNGDRIRAVIRGTGTNHDGVKEGMTLPNNKAQAHLVRNIYKNAGLDPRDTGYFEAHGTGTQAGDPREALSIGEVFAAGREDPLYVGSIKTNIGHLEGASGLAGVMKAMLSVERGKILPNMHFNTPNPKIDFEALKIQVPKETIEWNPENGIRRASINSFGFGGANSHVVLENYAETQQSVLDNKIAGVVPKRPFILPLSSHSENGGKLLQQKLAQYISDHPDTLVQDLVHTFSTRRSLHRFRSFAIGGDLKTINDAATTLSPLASWKQAGKSPRLGFVFTGQGAQWYAMGRQLIEQNDFFKSTLTECENVLKTLPDAPSWSILDEMTKPENESRLSQSEFSQPLCTALQIALVDTLKNWGIQPAATIGHSSGEIAAAYSAGILSRRDTIICAYYRGLYMSKGRHGTAGAMMAVGLTEAEATIELAPFTGRAGIAAVNSPSSITLSGDKDAILQIKESLEKKKVFARLLQVEQAFHSHHMLPLAPGFQQALASTDGFSPKAASIPMFSSVTARDSSARPMDGVYWSDNMTGRVRFSDAVTGMVLGEDDQLAVDVLVEIGPHPALKGPAKQTIRSLGVGVDIPYIGSLDRKIPAYESLLACAGQLFSLGYPVDLVAANSDHVSADDGSITTKVLGKLLENTPTYSWDHKSFWSETRWNKEYRQRPYRHTILGAPVPGSPSTNPRWRNYIRLSELPWLRDHSIDGSILFPAAGFFTLAIEALVRTTPTNAAHDIVLTNVRIKSALAIPDTEAGVEIMIDLLLEETSHDNGHSYRFTVYSFTDSGATVQNCSGGIAVVPPKTNQLGGCTATFEELQLKMQYHASAEKFYTRLHALGLQYGDAFKLIDGAFESADGASVALLDFDPIRVRTGDAALDSCILHPTFLDSSFHVILSALESKFGRSLTDAYVATSCGFLRVSSPMTSRCRNSNAQKYWVNANTNVMNQRLSSSSISVCDVGSTEPLIELRDVQFTALSLADTQGHSGDYFFRTTWKPVFSFLGSNKTEPDISSVDELVACYAHQYPGNSILRIQEGVQAAEASGLYDLLVLEKGSQHDIELNMKPESFIVTEESHPITENLQLKFKQGALKIWQTADAPPTPFALTILVSSSPSEASLSLIRSIESEHICFEVSVKALYEMKEDMISGSNILSLVELDEPEFGVHPQALDDWNKLLYILSSKSVGLVWLQKHGTLGQSVVRNIFRVARAENPSLETTILKVPSSYATKHIQDSIQYAFKTSVEGEELEIQDGCLLLPRIEADKALTSRYCEIPAVESFTSQCVRVSPGLFSSSIPKEVFEVNNSFRGHPIADDEVEVEVQTSMLLSRAEATTSSVGTITLAGASSGLKTGQQVLVLEVNMAAHASKLRVKAPLVFALDVKTLARAATISTQLLQTAYAIYEVARVQQGDTCLIYDAATPAGQIAISLLEAIGSKFMAVVRRDSDRTHLLEQHRLSDDTVVVDSERDLRTTIENASHGNLYRLLLNCSEDDRSGYDLERFASCSHLVNVGSVAHETCLALTHEMVSRDRSRLQDIFNNGLRTLEASGYTFPSPGSLHRLPYSQVAEAMQTLQANPQLQQVLLYADGSPVPVQGCINTNSKLLDADKTYLLSGSFGDAGWLLAQWLLRKGARKLSVLAHPLCVPLPQQAIAWLKQRGVDITIHAIKLDESNSVRDWLTSVRGKIGGVIQGALPAKSLPWSDTNAETLHATMQPFFKALHVIHEETISHALDFFLCISSISSIIGVASEALHSVANGYLDDFVMWRRQQGFPAASLCFGIVDNLGLFTESQSIKEALENVGIDPSTEDQLFFQLEQGILAQYSDGEADGTSDHHVLSGVNFSSQEEFWSSKPMFRGLFESATSSAGSSGTAKDLRSLMRDAKTPEDKVKPLTDAFIEKIAVSLSISSSDINAGLPLSSYGMDSLAAVDFRKWFSQELGVNLALFEILGSGTIRAIIEKVCQAFSTQEEEKPNTARRVKGDAKAKETFVDEASELVLPASRPKNIPLSSFQTRQWFMDTVMEQNGALTCGWTLTLQGEPNLEAVNAAFHEVAHRNEIFRTRYFEGDDMVEQEVLASVPANVEYVDISNIPDAEVKVQNQVYDLIGQPMDLERGEVYRSRLVKIADARYAWIFATHHITVDGASRQSFMEQIVACYDDAITGSNSKSSAPKLTYIDFTLWHDGYLKSEQVQVDLAWWKNRLTDAPRAGKLLPFAQREARGEKSSHDRRVIRSKIDMATLKRMKRICSSVNVTPFHFILASLRAIIFRYTAEEDFTLLVINGERPHPAFESIIGFFVNIIPLFWKGSFDDSFESLLTEAKTLTMESMAHSQAPFDAIVDALDLGHNPAHFPLGQIALNYQMYAKSPNYTSTDFEIQDVHVTDVPTTCELQFEVLEDPKTGLGFTLDYDSYLYGAADMDRFLENFMTFIGSAVRDFRQPVEELEMCGAKEIQFLREICWVEEESTADWMGRSLMSRWSDIVRQQSSSTAIHTSDGHSITFSGLDERAKDIAHLLQASGAKSGDRVGVLSHPSIDVMASMLGVALLRCVYVPLDPSAARGRLEYMIENTSAPLVLHGPELESLVESLHGSTRTKFIAMTDATPSSSAPITAAIAQSPDDVCYIVFTSGSTGKPKGVMVTFENTEAMLCGRQQIHGLGHKDTFLQQSSTSFDISMAQTWGSLTSGAKMALATKDARQDVDELASFIRDAGATMVYMTPTQLAMILENCSDILEQCQKLRAVSLIGEHLPPRLVSAVYDLGLPLLTVYNEYGPSESTSQNTLYKVPYPTPRQTSIDIGRPIPNSSTYVLNSRGRPVPAGVCGELCVGGPQVSLGYLGRSSDAFLRNDFQSGAFKNRGWDRLYRTGDMARFRLDGNIDLHGRISGDKQVKLRGHRIDLEEIETEIRRVAAEDSVVSSITDAILLARTLGQPTTTDMTDDRQLVAFLTAKPELARTEFQAIASKLHVELGKTLNKYMIPACYQSMTAFPMTVSGKIDRIGLNSMALDPVFHIETAIAQARRQDEVVETQAVGPLETIKGLFSGILKLPSQKAVLDTDSFFELGGQSVLALRLQKALKKELGVKVKLVDIFRNPTPAGLVKRFGLESTADSTTVPPQNTTEVDWDSEIALPNDARYVPKFADETGKQQPNSNVQKRILILGADGFIGYYMLKFLLALHLDAKVYLLGLGDRFNLGDLFSAFTEHQMFDNTVSQMDLLTRVEIVQGAMGKEKFGLANAEFVKLGRSVNSIYHTGGFVSLLATYKELRPRNVQSVFDMIELASHGCGHLPTALHYISTWSIVHVQTWSSTSLNQEKVWLDEQSVASFRPPATNDHGYFKTRWVSEMLMEEAGKRGFPTTIYRCPAHTAPTAAKCATPADNFTINMCVRMVETGLILREPKRQDDLESDMGMIPIDYLADTLVRLADLEEVAFPTGETLRLHITNPNSLPYSKVPNLVAQLHGGSVAGKMLDLDEWFEAITAVSNENINLELSMYKEYLDKGHIMFTIDDSKTRPLLDQIDSQAGRVRCEAVDLVYLQNLLRQEQGRN</sequence>
<dbReference type="Pfam" id="PF21089">
    <property type="entry name" value="PKS_DH_N"/>
    <property type="match status" value="1"/>
</dbReference>
<keyword evidence="1" id="KW-0596">Phosphopantetheine</keyword>
<dbReference type="Pfam" id="PF00109">
    <property type="entry name" value="ketoacyl-synt"/>
    <property type="match status" value="1"/>
</dbReference>
<dbReference type="Gene3D" id="3.40.47.10">
    <property type="match status" value="1"/>
</dbReference>